<organism evidence="2 3">
    <name type="scientific">Coptis chinensis</name>
    <dbReference type="NCBI Taxonomy" id="261450"/>
    <lineage>
        <taxon>Eukaryota</taxon>
        <taxon>Viridiplantae</taxon>
        <taxon>Streptophyta</taxon>
        <taxon>Embryophyta</taxon>
        <taxon>Tracheophyta</taxon>
        <taxon>Spermatophyta</taxon>
        <taxon>Magnoliopsida</taxon>
        <taxon>Ranunculales</taxon>
        <taxon>Ranunculaceae</taxon>
        <taxon>Coptidoideae</taxon>
        <taxon>Coptis</taxon>
    </lineage>
</organism>
<dbReference type="PANTHER" id="PTHR33223:SF10">
    <property type="entry name" value="AMINOTRANSFERASE-LIKE PLANT MOBILE DOMAIN-CONTAINING PROTEIN"/>
    <property type="match status" value="1"/>
</dbReference>
<dbReference type="PANTHER" id="PTHR33223">
    <property type="entry name" value="CCHC-TYPE DOMAIN-CONTAINING PROTEIN"/>
    <property type="match status" value="1"/>
</dbReference>
<dbReference type="Pfam" id="PF03732">
    <property type="entry name" value="Retrotrans_gag"/>
    <property type="match status" value="1"/>
</dbReference>
<feature type="domain" description="Retrotransposon gag" evidence="1">
    <location>
        <begin position="85"/>
        <end position="170"/>
    </location>
</feature>
<reference evidence="2 3" key="1">
    <citation type="submission" date="2020-10" db="EMBL/GenBank/DDBJ databases">
        <title>The Coptis chinensis genome and diversification of protoberbering-type alkaloids.</title>
        <authorList>
            <person name="Wang B."/>
            <person name="Shu S."/>
            <person name="Song C."/>
            <person name="Liu Y."/>
        </authorList>
    </citation>
    <scope>NUCLEOTIDE SEQUENCE [LARGE SCALE GENOMIC DNA]</scope>
    <source>
        <strain evidence="2">HL-2020</strain>
        <tissue evidence="2">Leaf</tissue>
    </source>
</reference>
<protein>
    <recommendedName>
        <fullName evidence="1">Retrotransposon gag domain-containing protein</fullName>
    </recommendedName>
</protein>
<keyword evidence="3" id="KW-1185">Reference proteome</keyword>
<comment type="caution">
    <text evidence="2">The sequence shown here is derived from an EMBL/GenBank/DDBJ whole genome shotgun (WGS) entry which is preliminary data.</text>
</comment>
<gene>
    <name evidence="2" type="ORF">IFM89_010462</name>
</gene>
<dbReference type="EMBL" id="JADFTS010000004">
    <property type="protein sequence ID" value="KAF9608678.1"/>
    <property type="molecule type" value="Genomic_DNA"/>
</dbReference>
<evidence type="ECO:0000313" key="2">
    <source>
        <dbReference type="EMBL" id="KAF9608678.1"/>
    </source>
</evidence>
<accession>A0A835LUG8</accession>
<evidence type="ECO:0000259" key="1">
    <source>
        <dbReference type="Pfam" id="PF03732"/>
    </source>
</evidence>
<name>A0A835LUG8_9MAGN</name>
<sequence length="474" mass="52667">MTVEDIVARAIRGRSTCNDQIRDLAVMGFQHYPFSDYIRNYRHPTNFKKPNFEMYDEENGDPYTHLFYYRSQMAMENDDALLCNLFPATLKGDALVWFNSLTSKSIRNFPELAKKFVDHYQYNCEIKQDSATLFNLTKNSGESIRDFRKRFQTLLNVNDPPSDQFIIQAFKDAIGYDRSGLYNSLTRQSPFSKFELFDRAEEFARHATLTGSAADHQNGAALEKELPTSKPPTPISVQIAALQALEALLTVGGALRSEGWRSNVDFLLITVATSACEGGWASEERTASLVSGEPTPIWADLQLAALHGILASLLSPTRSRPRYLSQALNPKFPENPFSSAQKHSTPFSRGVLSLEPDPDDDLYESWLGNGDEIVVPISNTDKNTECSEEPSEKHGRQTNVDPLGEQLAADGSISTVVGDEGRNNEHTGSMDVERGVCTDELMVNAERSIVPNVFGGVGNSEVNSERSIVSKEAL</sequence>
<dbReference type="Proteomes" id="UP000631114">
    <property type="component" value="Unassembled WGS sequence"/>
</dbReference>
<dbReference type="AlphaFoldDB" id="A0A835LUG8"/>
<dbReference type="InterPro" id="IPR005162">
    <property type="entry name" value="Retrotrans_gag_dom"/>
</dbReference>
<evidence type="ECO:0000313" key="3">
    <source>
        <dbReference type="Proteomes" id="UP000631114"/>
    </source>
</evidence>
<proteinExistence type="predicted"/>